<reference evidence="2" key="1">
    <citation type="submission" date="2023-03" db="EMBL/GenBank/DDBJ databases">
        <title>Massive genome expansion in bonnet fungi (Mycena s.s.) driven by repeated elements and novel gene families across ecological guilds.</title>
        <authorList>
            <consortium name="Lawrence Berkeley National Laboratory"/>
            <person name="Harder C.B."/>
            <person name="Miyauchi S."/>
            <person name="Viragh M."/>
            <person name="Kuo A."/>
            <person name="Thoen E."/>
            <person name="Andreopoulos B."/>
            <person name="Lu D."/>
            <person name="Skrede I."/>
            <person name="Drula E."/>
            <person name="Henrissat B."/>
            <person name="Morin E."/>
            <person name="Kohler A."/>
            <person name="Barry K."/>
            <person name="LaButti K."/>
            <person name="Morin E."/>
            <person name="Salamov A."/>
            <person name="Lipzen A."/>
            <person name="Mereny Z."/>
            <person name="Hegedus B."/>
            <person name="Baldrian P."/>
            <person name="Stursova M."/>
            <person name="Weitz H."/>
            <person name="Taylor A."/>
            <person name="Grigoriev I.V."/>
            <person name="Nagy L.G."/>
            <person name="Martin F."/>
            <person name="Kauserud H."/>
        </authorList>
    </citation>
    <scope>NUCLEOTIDE SEQUENCE</scope>
    <source>
        <strain evidence="2">CBHHK182m</strain>
    </source>
</reference>
<dbReference type="EMBL" id="JARKIB010000015">
    <property type="protein sequence ID" value="KAJ7771455.1"/>
    <property type="molecule type" value="Genomic_DNA"/>
</dbReference>
<dbReference type="Proteomes" id="UP001215598">
    <property type="component" value="Unassembled WGS sequence"/>
</dbReference>
<dbReference type="PROSITE" id="PS50181">
    <property type="entry name" value="FBOX"/>
    <property type="match status" value="1"/>
</dbReference>
<evidence type="ECO:0000313" key="3">
    <source>
        <dbReference type="Proteomes" id="UP001215598"/>
    </source>
</evidence>
<sequence length="517" mass="58188">MPIHLLDLPSEILVQILHSTDLQTLSACLATNRRVTSIIDDSILLQYRRAALAACVEDNPWNTSLTSAQKLFALQQRQTAFTELVPNSVRIIQMDGVLTIQDIYTYALSGGIFVVTEPNRKTLRWIDFAAVEHVWNRLEIDEHVHEFALAIPEHDLLAVLTSTSTLSPSLATTHRLRFYEMSTQSAHCGAQEPVITLPSIILDGPDFQVDVCGPKVMVLITDFRMFDVPATGLQPSRVMLYDWKQGLLQTDLSDMYSAAVFVSVDIILLARWQTGTLELWSTQMDVPARMTVSLKLPQLARFGTYHVIRIEYNPKGRGGPSSKQPFHSSFADSIIMLQIIVDPSDESFPDITNLFLFVPRRALLQLSSGRNDGEELTWRDWGPLNAKWMDGTGMLDEWPTIICGQRCVLAQATEEGARVTVLDFNPYTHRRTPIPEDEQEGDDGPSNKFVVSVVKNQFEHVEDLFAEEVDTQLGVVGVVLSRDSQYDGVLMDEEWIVGINDKRQSEGRFWLEVLNIG</sequence>
<evidence type="ECO:0000259" key="1">
    <source>
        <dbReference type="PROSITE" id="PS50181"/>
    </source>
</evidence>
<feature type="domain" description="F-box" evidence="1">
    <location>
        <begin position="2"/>
        <end position="50"/>
    </location>
</feature>
<name>A0AAD7NR03_9AGAR</name>
<comment type="caution">
    <text evidence="2">The sequence shown here is derived from an EMBL/GenBank/DDBJ whole genome shotgun (WGS) entry which is preliminary data.</text>
</comment>
<keyword evidence="3" id="KW-1185">Reference proteome</keyword>
<dbReference type="InterPro" id="IPR036047">
    <property type="entry name" value="F-box-like_dom_sf"/>
</dbReference>
<evidence type="ECO:0000313" key="2">
    <source>
        <dbReference type="EMBL" id="KAJ7771455.1"/>
    </source>
</evidence>
<organism evidence="2 3">
    <name type="scientific">Mycena metata</name>
    <dbReference type="NCBI Taxonomy" id="1033252"/>
    <lineage>
        <taxon>Eukaryota</taxon>
        <taxon>Fungi</taxon>
        <taxon>Dikarya</taxon>
        <taxon>Basidiomycota</taxon>
        <taxon>Agaricomycotina</taxon>
        <taxon>Agaricomycetes</taxon>
        <taxon>Agaricomycetidae</taxon>
        <taxon>Agaricales</taxon>
        <taxon>Marasmiineae</taxon>
        <taxon>Mycenaceae</taxon>
        <taxon>Mycena</taxon>
    </lineage>
</organism>
<dbReference type="AlphaFoldDB" id="A0AAD7NR03"/>
<dbReference type="SUPFAM" id="SSF81383">
    <property type="entry name" value="F-box domain"/>
    <property type="match status" value="1"/>
</dbReference>
<accession>A0AAD7NR03</accession>
<protein>
    <recommendedName>
        <fullName evidence="1">F-box domain-containing protein</fullName>
    </recommendedName>
</protein>
<proteinExistence type="predicted"/>
<gene>
    <name evidence="2" type="ORF">B0H16DRAFT_1881091</name>
</gene>
<dbReference type="InterPro" id="IPR001810">
    <property type="entry name" value="F-box_dom"/>
</dbReference>